<dbReference type="InterPro" id="IPR010095">
    <property type="entry name" value="Cas12f1-like_TNB"/>
</dbReference>
<proteinExistence type="predicted"/>
<dbReference type="RefSeq" id="WP_133872915.1">
    <property type="nucleotide sequence ID" value="NZ_BOMD01000020.1"/>
</dbReference>
<feature type="compositionally biased region" description="Polar residues" evidence="2">
    <location>
        <begin position="469"/>
        <end position="481"/>
    </location>
</feature>
<accession>A0A4R6JRU9</accession>
<reference evidence="4 5" key="1">
    <citation type="submission" date="2019-03" db="EMBL/GenBank/DDBJ databases">
        <title>Sequencing the genomes of 1000 actinobacteria strains.</title>
        <authorList>
            <person name="Klenk H.-P."/>
        </authorList>
    </citation>
    <scope>NUCLEOTIDE SEQUENCE [LARGE SCALE GENOMIC DNA]</scope>
    <source>
        <strain evidence="4 5">DSM 43805</strain>
    </source>
</reference>
<feature type="region of interest" description="Disordered" evidence="2">
    <location>
        <begin position="240"/>
        <end position="260"/>
    </location>
</feature>
<keyword evidence="5" id="KW-1185">Reference proteome</keyword>
<dbReference type="EMBL" id="SNWR01000001">
    <property type="protein sequence ID" value="TDO38442.1"/>
    <property type="molecule type" value="Genomic_DNA"/>
</dbReference>
<evidence type="ECO:0000313" key="4">
    <source>
        <dbReference type="EMBL" id="TDO38442.1"/>
    </source>
</evidence>
<feature type="region of interest" description="Disordered" evidence="2">
    <location>
        <begin position="414"/>
        <end position="481"/>
    </location>
</feature>
<dbReference type="NCBIfam" id="NF040570">
    <property type="entry name" value="guided_TnpB"/>
    <property type="match status" value="1"/>
</dbReference>
<feature type="domain" description="Cas12f1-like TNB" evidence="3">
    <location>
        <begin position="331"/>
        <end position="392"/>
    </location>
</feature>
<protein>
    <submittedName>
        <fullName evidence="4">IS605 OrfB family transposase</fullName>
    </submittedName>
</protein>
<evidence type="ECO:0000256" key="1">
    <source>
        <dbReference type="ARBA" id="ARBA00023125"/>
    </source>
</evidence>
<evidence type="ECO:0000313" key="5">
    <source>
        <dbReference type="Proteomes" id="UP000294901"/>
    </source>
</evidence>
<dbReference type="AlphaFoldDB" id="A0A4R6JRU9"/>
<organism evidence="4 5">
    <name type="scientific">Paractinoplanes brasiliensis</name>
    <dbReference type="NCBI Taxonomy" id="52695"/>
    <lineage>
        <taxon>Bacteria</taxon>
        <taxon>Bacillati</taxon>
        <taxon>Actinomycetota</taxon>
        <taxon>Actinomycetes</taxon>
        <taxon>Micromonosporales</taxon>
        <taxon>Micromonosporaceae</taxon>
        <taxon>Paractinoplanes</taxon>
    </lineage>
</organism>
<name>A0A4R6JRU9_9ACTN</name>
<evidence type="ECO:0000259" key="3">
    <source>
        <dbReference type="Pfam" id="PF07282"/>
    </source>
</evidence>
<evidence type="ECO:0000256" key="2">
    <source>
        <dbReference type="SAM" id="MobiDB-lite"/>
    </source>
</evidence>
<comment type="caution">
    <text evidence="4">The sequence shown here is derived from an EMBL/GenBank/DDBJ whole genome shotgun (WGS) entry which is preliminary data.</text>
</comment>
<dbReference type="Pfam" id="PF07282">
    <property type="entry name" value="Cas12f1-like_TNB"/>
    <property type="match status" value="1"/>
</dbReference>
<sequence>MPRRRDVGTGPVVHRTARVGLRLTRHQQHRCFGLLRSAGDVWACVLEVNAWHRRRGDKPVAGYQELCRLLAASGPGIFGELDTTGARSVLRRYSDAWFSAAARRKAGHAEVRYPRRRRGLMPIRWYHGTFTLTGRRLRLPVARGGDPLWVRLDRLVPYPPETVRSVTLLVDAGRLWIDVTAELPITTYPPGTGPDPARVAGVDLGIIHPYGAAHPADGSALLVSGRAIRAEHRLHLTDTRHRRRATATHTPAKGRRGSRRWRKIRRRARLVEGRHRRRTRQALHEATKMLIGWAVSKRIGTLTVGDPRGVLDISAGRRHNLRLRQWQIGRTLAMLQDKAALAGIRVHLVDERGTSSTCPACHQKISKPRGRRMVCPHCAFTGHRDIAAAFTIATRTPGGATTPHPPACTGVVTHRRAGRHLPGARPARRDPRRRPLAASGSLGRRRPAPPPPVMGSRSFTIVTEDPQPHRTQTGQRSWTPH</sequence>
<dbReference type="GO" id="GO:0003677">
    <property type="term" value="F:DNA binding"/>
    <property type="evidence" value="ECO:0007669"/>
    <property type="project" value="UniProtKB-KW"/>
</dbReference>
<keyword evidence="1" id="KW-0238">DNA-binding</keyword>
<dbReference type="OrthoDB" id="3324066at2"/>
<gene>
    <name evidence="4" type="ORF">C8E87_2098</name>
</gene>
<dbReference type="Proteomes" id="UP000294901">
    <property type="component" value="Unassembled WGS sequence"/>
</dbReference>